<accession>A0A420HXE5</accession>
<evidence type="ECO:0000313" key="2">
    <source>
        <dbReference type="Proteomes" id="UP000286134"/>
    </source>
</evidence>
<dbReference type="EMBL" id="MCFK01003605">
    <property type="protein sequence ID" value="RKF62115.1"/>
    <property type="molecule type" value="Genomic_DNA"/>
</dbReference>
<protein>
    <submittedName>
        <fullName evidence="1">Uncharacterized protein</fullName>
    </submittedName>
</protein>
<sequence>MNGARTETNIDRCRKKSQEKKTKIKIQSLTVPAGNSYLKVLAGDDRNLRLMRSPENVSVGMAIDFIGGFWGRENAFLQVTPAVTTTTTTTTTIINAKKFSKRKIKKELDRNDESAESYCIPPSPPALVPFWSPSLPVVMGSVQVPMTTYYSEAYLLPGPPVLSRQSVLVQPGRNLIPSEPALLYPLEGHGHSREMFLILPTLADYQNLVLP</sequence>
<keyword evidence="2" id="KW-1185">Reference proteome</keyword>
<organism evidence="1 2">
    <name type="scientific">Erysiphe neolycopersici</name>
    <dbReference type="NCBI Taxonomy" id="212602"/>
    <lineage>
        <taxon>Eukaryota</taxon>
        <taxon>Fungi</taxon>
        <taxon>Dikarya</taxon>
        <taxon>Ascomycota</taxon>
        <taxon>Pezizomycotina</taxon>
        <taxon>Leotiomycetes</taxon>
        <taxon>Erysiphales</taxon>
        <taxon>Erysiphaceae</taxon>
        <taxon>Erysiphe</taxon>
    </lineage>
</organism>
<evidence type="ECO:0000313" key="1">
    <source>
        <dbReference type="EMBL" id="RKF62115.1"/>
    </source>
</evidence>
<proteinExistence type="predicted"/>
<dbReference type="AlphaFoldDB" id="A0A420HXE5"/>
<comment type="caution">
    <text evidence="1">The sequence shown here is derived from an EMBL/GenBank/DDBJ whole genome shotgun (WGS) entry which is preliminary data.</text>
</comment>
<name>A0A420HXE5_9PEZI</name>
<gene>
    <name evidence="1" type="ORF">OnM2_036014</name>
</gene>
<dbReference type="Proteomes" id="UP000286134">
    <property type="component" value="Unassembled WGS sequence"/>
</dbReference>
<reference evidence="1 2" key="1">
    <citation type="journal article" date="2018" name="BMC Genomics">
        <title>Comparative genome analyses reveal sequence features reflecting distinct modes of host-adaptation between dicot and monocot powdery mildew.</title>
        <authorList>
            <person name="Wu Y."/>
            <person name="Ma X."/>
            <person name="Pan Z."/>
            <person name="Kale S.D."/>
            <person name="Song Y."/>
            <person name="King H."/>
            <person name="Zhang Q."/>
            <person name="Presley C."/>
            <person name="Deng X."/>
            <person name="Wei C.I."/>
            <person name="Xiao S."/>
        </authorList>
    </citation>
    <scope>NUCLEOTIDE SEQUENCE [LARGE SCALE GENOMIC DNA]</scope>
    <source>
        <strain evidence="1">UMSG2</strain>
    </source>
</reference>